<dbReference type="AlphaFoldDB" id="A0A1G4IHL1"/>
<protein>
    <submittedName>
        <fullName evidence="1">Uncharacterized protein</fullName>
    </submittedName>
</protein>
<gene>
    <name evidence="1" type="ORF">TEOVI_000353200</name>
</gene>
<dbReference type="GeneID" id="92377472"/>
<dbReference type="EMBL" id="CZPT02001763">
    <property type="protein sequence ID" value="SCU71950.1"/>
    <property type="molecule type" value="Genomic_DNA"/>
</dbReference>
<name>A0A1G4IHL1_TRYEQ</name>
<accession>A0A1G4IHL1</accession>
<dbReference type="RefSeq" id="XP_067082523.1">
    <property type="nucleotide sequence ID" value="XM_067226422.1"/>
</dbReference>
<keyword evidence="2" id="KW-1185">Reference proteome</keyword>
<evidence type="ECO:0000313" key="2">
    <source>
        <dbReference type="Proteomes" id="UP000195570"/>
    </source>
</evidence>
<reference evidence="1" key="1">
    <citation type="submission" date="2016-09" db="EMBL/GenBank/DDBJ databases">
        <authorList>
            <person name="Hebert L."/>
            <person name="Moumen B."/>
        </authorList>
    </citation>
    <scope>NUCLEOTIDE SEQUENCE [LARGE SCALE GENOMIC DNA]</scope>
    <source>
        <strain evidence="1">OVI</strain>
    </source>
</reference>
<proteinExistence type="predicted"/>
<organism evidence="1 2">
    <name type="scientific">Trypanosoma equiperdum</name>
    <dbReference type="NCBI Taxonomy" id="5694"/>
    <lineage>
        <taxon>Eukaryota</taxon>
        <taxon>Discoba</taxon>
        <taxon>Euglenozoa</taxon>
        <taxon>Kinetoplastea</taxon>
        <taxon>Metakinetoplastina</taxon>
        <taxon>Trypanosomatida</taxon>
        <taxon>Trypanosomatidae</taxon>
        <taxon>Trypanosoma</taxon>
    </lineage>
</organism>
<sequence length="96" mass="11273">MGGDDQIFRSNVSHNYYSEALQAQRKPLNCPTCKRVGRFAGTLNEIYRRIPRTQWESLILCHVCGENVLRREDAVTRQRVWYCESCEICLCTKCQR</sequence>
<evidence type="ECO:0000313" key="1">
    <source>
        <dbReference type="EMBL" id="SCU71950.1"/>
    </source>
</evidence>
<comment type="caution">
    <text evidence="1">The sequence shown here is derived from an EMBL/GenBank/DDBJ whole genome shotgun (WGS) entry which is preliminary data.</text>
</comment>
<dbReference type="VEuPathDB" id="TriTrypDB:TEOVI_000353200"/>
<dbReference type="Proteomes" id="UP000195570">
    <property type="component" value="Unassembled WGS sequence"/>
</dbReference>